<gene>
    <name evidence="2" type="ORF">B296_00034702</name>
</gene>
<evidence type="ECO:0000313" key="2">
    <source>
        <dbReference type="EMBL" id="RRT60113.1"/>
    </source>
</evidence>
<dbReference type="EMBL" id="AMZH03007923">
    <property type="protein sequence ID" value="RRT60113.1"/>
    <property type="molecule type" value="Genomic_DNA"/>
</dbReference>
<evidence type="ECO:0000256" key="1">
    <source>
        <dbReference type="SAM" id="MobiDB-lite"/>
    </source>
</evidence>
<feature type="region of interest" description="Disordered" evidence="1">
    <location>
        <begin position="59"/>
        <end position="101"/>
    </location>
</feature>
<comment type="caution">
    <text evidence="2">The sequence shown here is derived from an EMBL/GenBank/DDBJ whole genome shotgun (WGS) entry which is preliminary data.</text>
</comment>
<accession>A0A426Z862</accession>
<feature type="region of interest" description="Disordered" evidence="1">
    <location>
        <begin position="1"/>
        <end position="41"/>
    </location>
</feature>
<dbReference type="Proteomes" id="UP000287651">
    <property type="component" value="Unassembled WGS sequence"/>
</dbReference>
<proteinExistence type="predicted"/>
<protein>
    <submittedName>
        <fullName evidence="2">Uncharacterized protein</fullName>
    </submittedName>
</protein>
<sequence>MGDGSRGRFFARGPRTTQGNRGRATHVRYFSPSSSSPFSLNRPSMAEIDRRRSILAVPPVASGPRTDQMTDRYVPPDTEPYRSVRQSVTRVSRHATCDAHI</sequence>
<feature type="compositionally biased region" description="Low complexity" evidence="1">
    <location>
        <begin position="30"/>
        <end position="39"/>
    </location>
</feature>
<organism evidence="2 3">
    <name type="scientific">Ensete ventricosum</name>
    <name type="common">Abyssinian banana</name>
    <name type="synonym">Musa ensete</name>
    <dbReference type="NCBI Taxonomy" id="4639"/>
    <lineage>
        <taxon>Eukaryota</taxon>
        <taxon>Viridiplantae</taxon>
        <taxon>Streptophyta</taxon>
        <taxon>Embryophyta</taxon>
        <taxon>Tracheophyta</taxon>
        <taxon>Spermatophyta</taxon>
        <taxon>Magnoliopsida</taxon>
        <taxon>Liliopsida</taxon>
        <taxon>Zingiberales</taxon>
        <taxon>Musaceae</taxon>
        <taxon>Ensete</taxon>
    </lineage>
</organism>
<evidence type="ECO:0000313" key="3">
    <source>
        <dbReference type="Proteomes" id="UP000287651"/>
    </source>
</evidence>
<dbReference type="AlphaFoldDB" id="A0A426Z862"/>
<name>A0A426Z862_ENSVE</name>
<reference evidence="2 3" key="1">
    <citation type="journal article" date="2014" name="Agronomy (Basel)">
        <title>A Draft Genome Sequence for Ensete ventricosum, the Drought-Tolerant Tree Against Hunger.</title>
        <authorList>
            <person name="Harrison J."/>
            <person name="Moore K.A."/>
            <person name="Paszkiewicz K."/>
            <person name="Jones T."/>
            <person name="Grant M."/>
            <person name="Ambacheew D."/>
            <person name="Muzemil S."/>
            <person name="Studholme D.J."/>
        </authorList>
    </citation>
    <scope>NUCLEOTIDE SEQUENCE [LARGE SCALE GENOMIC DNA]</scope>
</reference>